<feature type="signal peptide" evidence="1">
    <location>
        <begin position="1"/>
        <end position="20"/>
    </location>
</feature>
<dbReference type="Proteomes" id="UP000214646">
    <property type="component" value="Unassembled WGS sequence"/>
</dbReference>
<proteinExistence type="predicted"/>
<reference evidence="3" key="1">
    <citation type="submission" date="2017-06" db="EMBL/GenBank/DDBJ databases">
        <title>Genome analysis of Fimbriiglobus ruber SP5, the first member of the order Planctomycetales with confirmed chitinolytic capability.</title>
        <authorList>
            <person name="Ravin N.V."/>
            <person name="Rakitin A.L."/>
            <person name="Ivanova A.A."/>
            <person name="Beletsky A.V."/>
            <person name="Kulichevskaya I.S."/>
            <person name="Mardanov A.V."/>
            <person name="Dedysh S.N."/>
        </authorList>
    </citation>
    <scope>NUCLEOTIDE SEQUENCE [LARGE SCALE GENOMIC DNA]</scope>
    <source>
        <strain evidence="3">SP5</strain>
    </source>
</reference>
<sequence length="120" mass="12968">MRTLWLGAAAVLVSLTSAGAGRTADPFMPSTDVDKQAQKVAYAAANLGANLYNAGNHYACYRLYEGSLRALKVYLAHRTELVKIIDAKLEKTETLNTPEEKAFALREGLDAVLKAPVADK</sequence>
<protein>
    <submittedName>
        <fullName evidence="2">Uncharacterized protein</fullName>
    </submittedName>
</protein>
<name>A0A225DI04_9BACT</name>
<dbReference type="RefSeq" id="WP_088258048.1">
    <property type="nucleotide sequence ID" value="NZ_NIDE01000014.1"/>
</dbReference>
<comment type="caution">
    <text evidence="2">The sequence shown here is derived from an EMBL/GenBank/DDBJ whole genome shotgun (WGS) entry which is preliminary data.</text>
</comment>
<organism evidence="2 3">
    <name type="scientific">Fimbriiglobus ruber</name>
    <dbReference type="NCBI Taxonomy" id="1908690"/>
    <lineage>
        <taxon>Bacteria</taxon>
        <taxon>Pseudomonadati</taxon>
        <taxon>Planctomycetota</taxon>
        <taxon>Planctomycetia</taxon>
        <taxon>Gemmatales</taxon>
        <taxon>Gemmataceae</taxon>
        <taxon>Fimbriiglobus</taxon>
    </lineage>
</organism>
<dbReference type="AlphaFoldDB" id="A0A225DI04"/>
<evidence type="ECO:0000256" key="1">
    <source>
        <dbReference type="SAM" id="SignalP"/>
    </source>
</evidence>
<feature type="chain" id="PRO_5012240116" evidence="1">
    <location>
        <begin position="21"/>
        <end position="120"/>
    </location>
</feature>
<evidence type="ECO:0000313" key="2">
    <source>
        <dbReference type="EMBL" id="OWK38198.1"/>
    </source>
</evidence>
<keyword evidence="3" id="KW-1185">Reference proteome</keyword>
<accession>A0A225DI04</accession>
<gene>
    <name evidence="2" type="ORF">FRUB_07318</name>
</gene>
<keyword evidence="1" id="KW-0732">Signal</keyword>
<evidence type="ECO:0000313" key="3">
    <source>
        <dbReference type="Proteomes" id="UP000214646"/>
    </source>
</evidence>
<dbReference type="EMBL" id="NIDE01000014">
    <property type="protein sequence ID" value="OWK38198.1"/>
    <property type="molecule type" value="Genomic_DNA"/>
</dbReference>